<dbReference type="InterPro" id="IPR044203">
    <property type="entry name" value="GlbO/GLB3-like"/>
</dbReference>
<keyword evidence="8" id="KW-1185">Reference proteome</keyword>
<evidence type="ECO:0000256" key="3">
    <source>
        <dbReference type="ARBA" id="ARBA00022617"/>
    </source>
</evidence>
<reference evidence="7 8" key="1">
    <citation type="submission" date="2018-01" db="EMBL/GenBank/DDBJ databases">
        <authorList>
            <person name="Fu G.-Y."/>
        </authorList>
    </citation>
    <scope>NUCLEOTIDE SEQUENCE [LARGE SCALE GENOMIC DNA]</scope>
    <source>
        <strain evidence="7 8">SY39</strain>
    </source>
</reference>
<dbReference type="OrthoDB" id="9790913at2"/>
<keyword evidence="4" id="KW-0479">Metal-binding</keyword>
<dbReference type="InterPro" id="IPR009050">
    <property type="entry name" value="Globin-like_sf"/>
</dbReference>
<dbReference type="InterPro" id="IPR012292">
    <property type="entry name" value="Globin/Proto"/>
</dbReference>
<proteinExistence type="inferred from homology"/>
<evidence type="ECO:0000313" key="8">
    <source>
        <dbReference type="Proteomes" id="UP000242205"/>
    </source>
</evidence>
<comment type="cofactor">
    <cofactor evidence="1">
        <name>heme</name>
        <dbReference type="ChEBI" id="CHEBI:30413"/>
    </cofactor>
</comment>
<dbReference type="InterPro" id="IPR019795">
    <property type="entry name" value="Globin_bac-like_CS"/>
</dbReference>
<dbReference type="EMBL" id="CP025682">
    <property type="protein sequence ID" value="AUN94871.1"/>
    <property type="molecule type" value="Genomic_DNA"/>
</dbReference>
<dbReference type="Gene3D" id="1.10.490.10">
    <property type="entry name" value="Globins"/>
    <property type="match status" value="1"/>
</dbReference>
<dbReference type="GO" id="GO:0046872">
    <property type="term" value="F:metal ion binding"/>
    <property type="evidence" value="ECO:0007669"/>
    <property type="project" value="UniProtKB-KW"/>
</dbReference>
<dbReference type="GO" id="GO:0020037">
    <property type="term" value="F:heme binding"/>
    <property type="evidence" value="ECO:0007669"/>
    <property type="project" value="InterPro"/>
</dbReference>
<evidence type="ECO:0000256" key="1">
    <source>
        <dbReference type="ARBA" id="ARBA00001971"/>
    </source>
</evidence>
<dbReference type="GO" id="GO:0019825">
    <property type="term" value="F:oxygen binding"/>
    <property type="evidence" value="ECO:0007669"/>
    <property type="project" value="InterPro"/>
</dbReference>
<dbReference type="AlphaFoldDB" id="A0A2I6S6L1"/>
<evidence type="ECO:0000256" key="4">
    <source>
        <dbReference type="ARBA" id="ARBA00022723"/>
    </source>
</evidence>
<organism evidence="7 8">
    <name type="scientific">Pseudazoarcus pumilus</name>
    <dbReference type="NCBI Taxonomy" id="2067960"/>
    <lineage>
        <taxon>Bacteria</taxon>
        <taxon>Pseudomonadati</taxon>
        <taxon>Pseudomonadota</taxon>
        <taxon>Betaproteobacteria</taxon>
        <taxon>Rhodocyclales</taxon>
        <taxon>Zoogloeaceae</taxon>
        <taxon>Pseudazoarcus</taxon>
    </lineage>
</organism>
<dbReference type="SUPFAM" id="SSF46458">
    <property type="entry name" value="Globin-like"/>
    <property type="match status" value="1"/>
</dbReference>
<accession>A0A2I6S6L1</accession>
<dbReference type="PANTHER" id="PTHR47366">
    <property type="entry name" value="TWO-ON-TWO HEMOGLOBIN-3"/>
    <property type="match status" value="1"/>
</dbReference>
<sequence>MTPYEQLGGEAALSALVARFYRFMDILPEARAIRAMHPPDLAVSEEKLFMFLSGWLGGPSLYIERYGHPFLRKRHLPFAIATPEADAWMLCMRRALADTVADAALRQALEQAFAGMAAHMRNRPDVAGSPA</sequence>
<keyword evidence="3" id="KW-0349">Heme</keyword>
<evidence type="ECO:0000256" key="2">
    <source>
        <dbReference type="ARBA" id="ARBA00022448"/>
    </source>
</evidence>
<evidence type="ECO:0000313" key="7">
    <source>
        <dbReference type="EMBL" id="AUN94871.1"/>
    </source>
</evidence>
<keyword evidence="2" id="KW-0813">Transport</keyword>
<dbReference type="Pfam" id="PF01152">
    <property type="entry name" value="Bac_globin"/>
    <property type="match status" value="1"/>
</dbReference>
<dbReference type="PANTHER" id="PTHR47366:SF1">
    <property type="entry name" value="TWO-ON-TWO HEMOGLOBIN-3"/>
    <property type="match status" value="1"/>
</dbReference>
<gene>
    <name evidence="7" type="ORF">C0099_07975</name>
</gene>
<dbReference type="PROSITE" id="PS01213">
    <property type="entry name" value="GLOBIN_FAM_2"/>
    <property type="match status" value="1"/>
</dbReference>
<dbReference type="RefSeq" id="WP_102246937.1">
    <property type="nucleotide sequence ID" value="NZ_CP025682.1"/>
</dbReference>
<dbReference type="CDD" id="cd14773">
    <property type="entry name" value="TrHb2_PhHbO-like_O"/>
    <property type="match status" value="1"/>
</dbReference>
<dbReference type="GO" id="GO:0005344">
    <property type="term" value="F:oxygen carrier activity"/>
    <property type="evidence" value="ECO:0007669"/>
    <property type="project" value="InterPro"/>
</dbReference>
<dbReference type="KEGG" id="atw:C0099_07975"/>
<keyword evidence="5" id="KW-0408">Iron</keyword>
<evidence type="ECO:0000256" key="6">
    <source>
        <dbReference type="ARBA" id="ARBA00034496"/>
    </source>
</evidence>
<name>A0A2I6S6L1_9RHOO</name>
<dbReference type="InterPro" id="IPR001486">
    <property type="entry name" value="Hemoglobin_trunc"/>
</dbReference>
<dbReference type="Proteomes" id="UP000242205">
    <property type="component" value="Chromosome"/>
</dbReference>
<evidence type="ECO:0000256" key="5">
    <source>
        <dbReference type="ARBA" id="ARBA00023004"/>
    </source>
</evidence>
<protein>
    <submittedName>
        <fullName evidence="7">Globin</fullName>
    </submittedName>
</protein>
<comment type="similarity">
    <text evidence="6">Belongs to the truncated hemoglobin family. Group II subfamily.</text>
</comment>